<keyword evidence="6" id="KW-1133">Transmembrane helix</keyword>
<dbReference type="Gene3D" id="1.20.120.910">
    <property type="entry name" value="DksA, coiled-coil domain"/>
    <property type="match status" value="1"/>
</dbReference>
<dbReference type="AlphaFoldDB" id="A0A2H0X7R5"/>
<sequence length="362" mass="40948">MFARYFFCGSVALTLIFLLSGGFVFWKILKIKGYKQSNIFDSFLALIFFGLILGKLFYVAFAWSKCCGSSLAGCLVSRDFSLIGLTLGVLVTAYFLAKIWRWDIFVLFDALSLSFVLFAFLFSGTALAFGGRQDLWLGVFDLSLYAVLLVVGLIIRSLNRIPSGFFYLLAVLLYFGWQLARGLITAGQSFRLAFLTPDQWWCCLMLGYVTLNLLRLFMPKSKNAVSENFLQKIEKDLSKEEKDLSSQIQKLSENDPYLATDRADDNAEPTDDVMEDLGHDDTTISLSILQRTLRRIRTALKRIKRGRYGKCERCGQPITQSRLTAIPTTKICSGCAEKEQNEQAVESDSIDPKNLREIRRVS</sequence>
<feature type="transmembrane region" description="Helical" evidence="6">
    <location>
        <begin position="38"/>
        <end position="60"/>
    </location>
</feature>
<dbReference type="Proteomes" id="UP000231414">
    <property type="component" value="Unassembled WGS sequence"/>
</dbReference>
<evidence type="ECO:0000313" key="8">
    <source>
        <dbReference type="EMBL" id="PIS20891.1"/>
    </source>
</evidence>
<dbReference type="GO" id="GO:0008270">
    <property type="term" value="F:zinc ion binding"/>
    <property type="evidence" value="ECO:0007669"/>
    <property type="project" value="UniProtKB-KW"/>
</dbReference>
<evidence type="ECO:0000256" key="1">
    <source>
        <dbReference type="ARBA" id="ARBA00022723"/>
    </source>
</evidence>
<organism evidence="8 9">
    <name type="scientific">candidate division WWE3 bacterium CG08_land_8_20_14_0_20_43_13</name>
    <dbReference type="NCBI Taxonomy" id="1975087"/>
    <lineage>
        <taxon>Bacteria</taxon>
        <taxon>Katanobacteria</taxon>
    </lineage>
</organism>
<dbReference type="PROSITE" id="PS01102">
    <property type="entry name" value="ZF_DKSA_1"/>
    <property type="match status" value="1"/>
</dbReference>
<evidence type="ECO:0000256" key="2">
    <source>
        <dbReference type="ARBA" id="ARBA00022771"/>
    </source>
</evidence>
<feature type="transmembrane region" description="Helical" evidence="6">
    <location>
        <begin position="104"/>
        <end position="129"/>
    </location>
</feature>
<evidence type="ECO:0000256" key="3">
    <source>
        <dbReference type="ARBA" id="ARBA00022833"/>
    </source>
</evidence>
<evidence type="ECO:0000256" key="6">
    <source>
        <dbReference type="SAM" id="Phobius"/>
    </source>
</evidence>
<keyword evidence="6" id="KW-0812">Transmembrane</keyword>
<accession>A0A2H0X7R5</accession>
<evidence type="ECO:0000313" key="9">
    <source>
        <dbReference type="Proteomes" id="UP000231414"/>
    </source>
</evidence>
<evidence type="ECO:0000256" key="4">
    <source>
        <dbReference type="PROSITE-ProRule" id="PRU00510"/>
    </source>
</evidence>
<feature type="region of interest" description="Disordered" evidence="5">
    <location>
        <begin position="337"/>
        <end position="362"/>
    </location>
</feature>
<feature type="transmembrane region" description="Helical" evidence="6">
    <location>
        <begin position="6"/>
        <end position="26"/>
    </location>
</feature>
<keyword evidence="1" id="KW-0479">Metal-binding</keyword>
<dbReference type="EMBL" id="PEYW01000020">
    <property type="protein sequence ID" value="PIS20891.1"/>
    <property type="molecule type" value="Genomic_DNA"/>
</dbReference>
<feature type="transmembrane region" description="Helical" evidence="6">
    <location>
        <begin position="165"/>
        <end position="186"/>
    </location>
</feature>
<protein>
    <recommendedName>
        <fullName evidence="7">Zinc finger DksA/TraR C4-type domain-containing protein</fullName>
    </recommendedName>
</protein>
<feature type="transmembrane region" description="Helical" evidence="6">
    <location>
        <begin position="135"/>
        <end position="158"/>
    </location>
</feature>
<gene>
    <name evidence="8" type="ORF">COT52_01410</name>
</gene>
<feature type="zinc finger region" description="dksA C4-type" evidence="4">
    <location>
        <begin position="311"/>
        <end position="335"/>
    </location>
</feature>
<proteinExistence type="predicted"/>
<dbReference type="PANTHER" id="PTHR33823:SF4">
    <property type="entry name" value="GENERAL STRESS PROTEIN 16O"/>
    <property type="match status" value="1"/>
</dbReference>
<feature type="domain" description="Zinc finger DksA/TraR C4-type" evidence="7">
    <location>
        <begin position="306"/>
        <end position="340"/>
    </location>
</feature>
<dbReference type="PANTHER" id="PTHR33823">
    <property type="entry name" value="RNA POLYMERASE-BINDING TRANSCRIPTION FACTOR DKSA-RELATED"/>
    <property type="match status" value="1"/>
</dbReference>
<feature type="compositionally biased region" description="Basic and acidic residues" evidence="5">
    <location>
        <begin position="350"/>
        <end position="362"/>
    </location>
</feature>
<comment type="caution">
    <text evidence="8">The sequence shown here is derived from an EMBL/GenBank/DDBJ whole genome shotgun (WGS) entry which is preliminary data.</text>
</comment>
<feature type="transmembrane region" description="Helical" evidence="6">
    <location>
        <begin position="80"/>
        <end position="97"/>
    </location>
</feature>
<name>A0A2H0X7R5_UNCKA</name>
<dbReference type="InterPro" id="IPR020458">
    <property type="entry name" value="Znf_DskA_TraR_CS"/>
</dbReference>
<reference evidence="9" key="1">
    <citation type="submission" date="2017-09" db="EMBL/GenBank/DDBJ databases">
        <title>Depth-based differentiation of microbial function through sediment-hosted aquifers and enrichment of novel symbionts in the deep terrestrial subsurface.</title>
        <authorList>
            <person name="Probst A.J."/>
            <person name="Ladd B."/>
            <person name="Jarett J.K."/>
            <person name="Geller-Mcgrath D.E."/>
            <person name="Sieber C.M.K."/>
            <person name="Emerson J.B."/>
            <person name="Anantharaman K."/>
            <person name="Thomas B.C."/>
            <person name="Malmstrom R."/>
            <person name="Stieglmeier M."/>
            <person name="Klingl A."/>
            <person name="Woyke T."/>
            <person name="Ryan C.M."/>
            <person name="Banfield J.F."/>
        </authorList>
    </citation>
    <scope>NUCLEOTIDE SEQUENCE [LARGE SCALE GENOMIC DNA]</scope>
</reference>
<dbReference type="Pfam" id="PF01258">
    <property type="entry name" value="zf-dskA_traR"/>
    <property type="match status" value="1"/>
</dbReference>
<keyword evidence="6" id="KW-0472">Membrane</keyword>
<dbReference type="InterPro" id="IPR000962">
    <property type="entry name" value="Znf_DskA_TraR"/>
</dbReference>
<keyword evidence="3" id="KW-0862">Zinc</keyword>
<evidence type="ECO:0000259" key="7">
    <source>
        <dbReference type="Pfam" id="PF01258"/>
    </source>
</evidence>
<evidence type="ECO:0000256" key="5">
    <source>
        <dbReference type="SAM" id="MobiDB-lite"/>
    </source>
</evidence>
<dbReference type="SUPFAM" id="SSF57716">
    <property type="entry name" value="Glucocorticoid receptor-like (DNA-binding domain)"/>
    <property type="match status" value="1"/>
</dbReference>
<keyword evidence="2" id="KW-0863">Zinc-finger</keyword>
<dbReference type="PROSITE" id="PS51128">
    <property type="entry name" value="ZF_DKSA_2"/>
    <property type="match status" value="1"/>
</dbReference>